<comment type="subcellular location">
    <subcellularLocation>
        <location evidence="7">Cell membrane</location>
        <topology evidence="7">Multi-pass membrane protein</topology>
    </subcellularLocation>
    <subcellularLocation>
        <location evidence="1">Membrane</location>
        <topology evidence="1">Multi-pass membrane protein</topology>
    </subcellularLocation>
</comment>
<evidence type="ECO:0000256" key="3">
    <source>
        <dbReference type="ARBA" id="ARBA00022927"/>
    </source>
</evidence>
<keyword evidence="6 7" id="KW-0472">Membrane</keyword>
<dbReference type="HAMAP" id="MF_00902">
    <property type="entry name" value="TatC"/>
    <property type="match status" value="1"/>
</dbReference>
<dbReference type="NCBIfam" id="TIGR00945">
    <property type="entry name" value="tatC"/>
    <property type="match status" value="1"/>
</dbReference>
<dbReference type="InterPro" id="IPR002033">
    <property type="entry name" value="TatC"/>
</dbReference>
<feature type="transmembrane region" description="Helical" evidence="7">
    <location>
        <begin position="170"/>
        <end position="197"/>
    </location>
</feature>
<keyword evidence="2 7" id="KW-0812">Transmembrane</keyword>
<dbReference type="PANTHER" id="PTHR30371:SF0">
    <property type="entry name" value="SEC-INDEPENDENT PROTEIN TRANSLOCASE PROTEIN TATC, CHLOROPLASTIC-RELATED"/>
    <property type="match status" value="1"/>
</dbReference>
<feature type="transmembrane region" description="Helical" evidence="7">
    <location>
        <begin position="34"/>
        <end position="52"/>
    </location>
</feature>
<feature type="transmembrane region" description="Helical" evidence="7">
    <location>
        <begin position="232"/>
        <end position="252"/>
    </location>
</feature>
<keyword evidence="7" id="KW-1003">Cell membrane</keyword>
<sequence length="280" mass="31454">MKENSQRKPSRSRKNNPEKKMPVVGHLVELRNRVIISAIAIALGAVAGWFLYDPVLDILQEPIRTIRDNGGRMAEINFAGVASPFDLKIKLSFFIGLFLSCPIWLYEVWAFIVPGLKRKEKLYSLGFLGAAIPLFLAGSTMAFFALPNAVKALTSFTPEGGTNIIPAQDYLSFVMIIIVVFGLAFVLPVLMVGLNMLGILSAERIKKSWRIIVMLVFLFAAIATPTPDAMSMFFLVIPMMTLFCLAWVICFFNDRRRKKRLIAQGLWVDEDELTDEEKND</sequence>
<dbReference type="Pfam" id="PF00902">
    <property type="entry name" value="TatC"/>
    <property type="match status" value="1"/>
</dbReference>
<keyword evidence="5 7" id="KW-0811">Translocation</keyword>
<organism evidence="8 9">
    <name type="scientific">Brevibacterium epidermidis</name>
    <dbReference type="NCBI Taxonomy" id="1698"/>
    <lineage>
        <taxon>Bacteria</taxon>
        <taxon>Bacillati</taxon>
        <taxon>Actinomycetota</taxon>
        <taxon>Actinomycetes</taxon>
        <taxon>Micrococcales</taxon>
        <taxon>Brevibacteriaceae</taxon>
        <taxon>Brevibacterium</taxon>
    </lineage>
</organism>
<keyword evidence="3 7" id="KW-0653">Protein transport</keyword>
<evidence type="ECO:0000313" key="8">
    <source>
        <dbReference type="EMBL" id="MEY9258007.1"/>
    </source>
</evidence>
<dbReference type="PRINTS" id="PR01840">
    <property type="entry name" value="TATCFAMILY"/>
</dbReference>
<protein>
    <recommendedName>
        <fullName evidence="7">Sec-independent protein translocase protein TatC</fullName>
    </recommendedName>
</protein>
<comment type="similarity">
    <text evidence="7">Belongs to the TatC family.</text>
</comment>
<comment type="function">
    <text evidence="7">Part of the twin-arginine translocation (Tat) system that transports large folded proteins containing a characteristic twin-arginine motif in their signal peptide across membranes. Together with TatB, TatC is part of a receptor directly interacting with Tat signal peptides.</text>
</comment>
<dbReference type="Proteomes" id="UP001565435">
    <property type="component" value="Unassembled WGS sequence"/>
</dbReference>
<proteinExistence type="inferred from homology"/>
<evidence type="ECO:0000256" key="7">
    <source>
        <dbReference type="HAMAP-Rule" id="MF_00902"/>
    </source>
</evidence>
<evidence type="ECO:0000256" key="4">
    <source>
        <dbReference type="ARBA" id="ARBA00022989"/>
    </source>
</evidence>
<evidence type="ECO:0000256" key="1">
    <source>
        <dbReference type="ARBA" id="ARBA00004141"/>
    </source>
</evidence>
<comment type="caution">
    <text evidence="8">The sequence shown here is derived from an EMBL/GenBank/DDBJ whole genome shotgun (WGS) entry which is preliminary data.</text>
</comment>
<comment type="subunit">
    <text evidence="7">The Tat system comprises two distinct complexes: a TatABC complex, containing multiple copies of TatA, TatB and TatC subunits, and a separate TatA complex, containing only TatA subunits. Substrates initially bind to the TatABC complex, which probably triggers association of the separate TatA complex to form the active translocon.</text>
</comment>
<gene>
    <name evidence="7" type="primary">tatC</name>
    <name evidence="8" type="ORF">ABH903_001020</name>
</gene>
<reference evidence="8 9" key="1">
    <citation type="submission" date="2024-07" db="EMBL/GenBank/DDBJ databases">
        <title>Mealworm larvae gut microbial communities from Newark, Delaware, USA.</title>
        <authorList>
            <person name="Blenner M."/>
        </authorList>
    </citation>
    <scope>NUCLEOTIDE SEQUENCE [LARGE SCALE GENOMIC DNA]</scope>
    <source>
        <strain evidence="8 9">UD i117</strain>
    </source>
</reference>
<dbReference type="EMBL" id="JBGBYS010000004">
    <property type="protein sequence ID" value="MEY9258007.1"/>
    <property type="molecule type" value="Genomic_DNA"/>
</dbReference>
<keyword evidence="4 7" id="KW-1133">Transmembrane helix</keyword>
<feature type="transmembrane region" description="Helical" evidence="7">
    <location>
        <begin position="125"/>
        <end position="150"/>
    </location>
</feature>
<name>A0ABV4EHL6_BREEP</name>
<evidence type="ECO:0000256" key="6">
    <source>
        <dbReference type="ARBA" id="ARBA00023136"/>
    </source>
</evidence>
<keyword evidence="9" id="KW-1185">Reference proteome</keyword>
<feature type="transmembrane region" description="Helical" evidence="7">
    <location>
        <begin position="91"/>
        <end position="113"/>
    </location>
</feature>
<evidence type="ECO:0000256" key="2">
    <source>
        <dbReference type="ARBA" id="ARBA00022692"/>
    </source>
</evidence>
<evidence type="ECO:0000313" key="9">
    <source>
        <dbReference type="Proteomes" id="UP001565435"/>
    </source>
</evidence>
<feature type="transmembrane region" description="Helical" evidence="7">
    <location>
        <begin position="209"/>
        <end position="226"/>
    </location>
</feature>
<evidence type="ECO:0000256" key="5">
    <source>
        <dbReference type="ARBA" id="ARBA00023010"/>
    </source>
</evidence>
<dbReference type="RefSeq" id="WP_306306260.1">
    <property type="nucleotide sequence ID" value="NZ_JBGBYS010000004.1"/>
</dbReference>
<dbReference type="PANTHER" id="PTHR30371">
    <property type="entry name" value="SEC-INDEPENDENT PROTEIN TRANSLOCASE PROTEIN TATC"/>
    <property type="match status" value="1"/>
</dbReference>
<keyword evidence="7" id="KW-0813">Transport</keyword>
<accession>A0ABV4EHL6</accession>